<evidence type="ECO:0000256" key="1">
    <source>
        <dbReference type="SAM" id="SignalP"/>
    </source>
</evidence>
<comment type="caution">
    <text evidence="2">The sequence shown here is derived from an EMBL/GenBank/DDBJ whole genome shotgun (WGS) entry which is preliminary data.</text>
</comment>
<organism evidence="2 4">
    <name type="scientific">Crotalaria pallida</name>
    <name type="common">Smooth rattlebox</name>
    <name type="synonym">Crotalaria striata</name>
    <dbReference type="NCBI Taxonomy" id="3830"/>
    <lineage>
        <taxon>Eukaryota</taxon>
        <taxon>Viridiplantae</taxon>
        <taxon>Streptophyta</taxon>
        <taxon>Embryophyta</taxon>
        <taxon>Tracheophyta</taxon>
        <taxon>Spermatophyta</taxon>
        <taxon>Magnoliopsida</taxon>
        <taxon>eudicotyledons</taxon>
        <taxon>Gunneridae</taxon>
        <taxon>Pentapetalae</taxon>
        <taxon>rosids</taxon>
        <taxon>fabids</taxon>
        <taxon>Fabales</taxon>
        <taxon>Fabaceae</taxon>
        <taxon>Papilionoideae</taxon>
        <taxon>50 kb inversion clade</taxon>
        <taxon>genistoids sensu lato</taxon>
        <taxon>core genistoids</taxon>
        <taxon>Crotalarieae</taxon>
        <taxon>Crotalaria</taxon>
    </lineage>
</organism>
<dbReference type="Proteomes" id="UP001372338">
    <property type="component" value="Unassembled WGS sequence"/>
</dbReference>
<gene>
    <name evidence="2" type="ORF">RIF29_41161</name>
    <name evidence="3" type="ORF">RIF29_41163</name>
</gene>
<proteinExistence type="predicted"/>
<dbReference type="AlphaFoldDB" id="A0AAN9E4G5"/>
<accession>A0AAN9E4G5</accession>
<evidence type="ECO:0000313" key="3">
    <source>
        <dbReference type="EMBL" id="KAK7246300.1"/>
    </source>
</evidence>
<dbReference type="EMBL" id="JAYWIO010000008">
    <property type="protein sequence ID" value="KAK7246300.1"/>
    <property type="molecule type" value="Genomic_DNA"/>
</dbReference>
<dbReference type="EMBL" id="JAYWIO010000008">
    <property type="protein sequence ID" value="KAK7246298.1"/>
    <property type="molecule type" value="Genomic_DNA"/>
</dbReference>
<keyword evidence="4" id="KW-1185">Reference proteome</keyword>
<reference evidence="2 4" key="1">
    <citation type="submission" date="2024-01" db="EMBL/GenBank/DDBJ databases">
        <title>The genomes of 5 underutilized Papilionoideae crops provide insights into root nodulation and disease resistanc.</title>
        <authorList>
            <person name="Yuan L."/>
        </authorList>
    </citation>
    <scope>NUCLEOTIDE SEQUENCE [LARGE SCALE GENOMIC DNA]</scope>
    <source>
        <strain evidence="2">ZHUSHIDOU_FW_LH</strain>
        <tissue evidence="2">Leaf</tissue>
    </source>
</reference>
<protein>
    <submittedName>
        <fullName evidence="2">Uncharacterized protein</fullName>
    </submittedName>
</protein>
<keyword evidence="1" id="KW-0732">Signal</keyword>
<name>A0AAN9E4G5_CROPI</name>
<evidence type="ECO:0000313" key="2">
    <source>
        <dbReference type="EMBL" id="KAK7246298.1"/>
    </source>
</evidence>
<feature type="chain" id="PRO_5044711133" evidence="1">
    <location>
        <begin position="19"/>
        <end position="100"/>
    </location>
</feature>
<evidence type="ECO:0000313" key="4">
    <source>
        <dbReference type="Proteomes" id="UP001372338"/>
    </source>
</evidence>
<feature type="signal peptide" evidence="1">
    <location>
        <begin position="1"/>
        <end position="18"/>
    </location>
</feature>
<sequence length="100" mass="11107">MATLVAIRLLASSLLVVATRHELEHKDGSDGHGYAEAQQCLEKRKRAGTGRVREEVEFIKLVTVDSEEVGFGYDEESGLVTIDSSVPEKELYQWSISIDL</sequence>